<evidence type="ECO:0000256" key="3">
    <source>
        <dbReference type="SAM" id="Coils"/>
    </source>
</evidence>
<dbReference type="InterPro" id="IPR014001">
    <property type="entry name" value="Helicase_ATP-bd"/>
</dbReference>
<dbReference type="VEuPathDB" id="CryptoDB:Cvel_452"/>
<feature type="region of interest" description="Disordered" evidence="4">
    <location>
        <begin position="3452"/>
        <end position="3671"/>
    </location>
</feature>
<feature type="compositionally biased region" description="Gly residues" evidence="4">
    <location>
        <begin position="3650"/>
        <end position="3664"/>
    </location>
</feature>
<protein>
    <submittedName>
        <fullName evidence="7">Uncharacterized protein</fullName>
    </submittedName>
</protein>
<keyword evidence="1" id="KW-0547">Nucleotide-binding</keyword>
<feature type="compositionally biased region" description="Gly residues" evidence="4">
    <location>
        <begin position="3792"/>
        <end position="3804"/>
    </location>
</feature>
<feature type="compositionally biased region" description="Basic and acidic residues" evidence="4">
    <location>
        <begin position="3749"/>
        <end position="3763"/>
    </location>
</feature>
<gene>
    <name evidence="7" type="ORF">Cvel_452</name>
</gene>
<feature type="domain" description="Helicase C-terminal" evidence="6">
    <location>
        <begin position="1384"/>
        <end position="1560"/>
    </location>
</feature>
<dbReference type="EMBL" id="CDMZ01000551">
    <property type="protein sequence ID" value="CEM16694.1"/>
    <property type="molecule type" value="Genomic_DNA"/>
</dbReference>
<evidence type="ECO:0000256" key="4">
    <source>
        <dbReference type="SAM" id="MobiDB-lite"/>
    </source>
</evidence>
<feature type="domain" description="Helicase ATP-binding" evidence="5">
    <location>
        <begin position="1031"/>
        <end position="1296"/>
    </location>
</feature>
<feature type="region of interest" description="Disordered" evidence="4">
    <location>
        <begin position="3685"/>
        <end position="3818"/>
    </location>
</feature>
<feature type="compositionally biased region" description="Basic and acidic residues" evidence="4">
    <location>
        <begin position="3503"/>
        <end position="3523"/>
    </location>
</feature>
<evidence type="ECO:0000313" key="7">
    <source>
        <dbReference type="EMBL" id="CEM16694.1"/>
    </source>
</evidence>
<feature type="compositionally biased region" description="Gly residues" evidence="4">
    <location>
        <begin position="3712"/>
        <end position="3733"/>
    </location>
</feature>
<feature type="region of interest" description="Disordered" evidence="4">
    <location>
        <begin position="364"/>
        <end position="398"/>
    </location>
</feature>
<proteinExistence type="predicted"/>
<evidence type="ECO:0000259" key="6">
    <source>
        <dbReference type="PROSITE" id="PS51194"/>
    </source>
</evidence>
<dbReference type="InterPro" id="IPR011545">
    <property type="entry name" value="DEAD/DEAH_box_helicase_dom"/>
</dbReference>
<feature type="region of interest" description="Disordered" evidence="4">
    <location>
        <begin position="2462"/>
        <end position="2491"/>
    </location>
</feature>
<dbReference type="PANTHER" id="PTHR18934">
    <property type="entry name" value="ATP-DEPENDENT RNA HELICASE"/>
    <property type="match status" value="1"/>
</dbReference>
<feature type="compositionally biased region" description="Basic and acidic residues" evidence="4">
    <location>
        <begin position="3461"/>
        <end position="3472"/>
    </location>
</feature>
<dbReference type="CDD" id="cd18791">
    <property type="entry name" value="SF2_C_RHA"/>
    <property type="match status" value="1"/>
</dbReference>
<feature type="compositionally biased region" description="Basic and acidic residues" evidence="4">
    <location>
        <begin position="3780"/>
        <end position="3789"/>
    </location>
</feature>
<accession>A0A0G4FQI3</accession>
<feature type="coiled-coil region" evidence="3">
    <location>
        <begin position="1202"/>
        <end position="1248"/>
    </location>
</feature>
<dbReference type="PROSITE" id="PS51192">
    <property type="entry name" value="HELICASE_ATP_BIND_1"/>
    <property type="match status" value="1"/>
</dbReference>
<feature type="region of interest" description="Disordered" evidence="4">
    <location>
        <begin position="3390"/>
        <end position="3434"/>
    </location>
</feature>
<feature type="compositionally biased region" description="Basic and acidic residues" evidence="4">
    <location>
        <begin position="3597"/>
        <end position="3608"/>
    </location>
</feature>
<organism evidence="7">
    <name type="scientific">Chromera velia CCMP2878</name>
    <dbReference type="NCBI Taxonomy" id="1169474"/>
    <lineage>
        <taxon>Eukaryota</taxon>
        <taxon>Sar</taxon>
        <taxon>Alveolata</taxon>
        <taxon>Colpodellida</taxon>
        <taxon>Chromeraceae</taxon>
        <taxon>Chromera</taxon>
    </lineage>
</organism>
<dbReference type="PANTHER" id="PTHR18934:SF145">
    <property type="entry name" value="ATP-DEPENDENT RNA HELICASE DHX57-RELATED"/>
    <property type="match status" value="1"/>
</dbReference>
<sequence length="3818" mass="432937">MPGCYGLETFLEEQKLWSLVTYDGRKSLCLILDLCNLIPDLYIHYMANIQYGDAIALMGSDYHSFHQTLSNLVQTLTSTGSVTVVGVLANEEGPFFRQRDTHVWQQRAEEIFNEHGRLFAACKNPDDLADHLNEMDDKQLDALRESISDEQTAKKFAAAQRPNRETVGDLMEHGTPKVFPTRMWEQVIDSLSKLGVELVVAGPEGGEERVIREFYRRRFVRHDLYRDQLKHERTMIVSTDTNLLFYDEVWVGKFTWEEFESLVPNEERDRTKTSGPVRVNGLGAPARGGGDKGGFRVRVCGNMTLRQKMWDVMDLRDRNRWDYLPQSALEEIGFLCSDYFADNKEHLLMLNIFDPEVRKRYEKQLKKAREKAKQSQSHTDSTGGSAKEGGGGGRSHTQAEDMDDFREELAATLPRVTLMDCVNFWHRMDREGETWRWNEKELRCHCEDRSEESELVDPRHIYSLEAVAVYRMYVEQTSFGPALQKDRSRYNAPKNAMPEIEEDDDVAFETVKPFKPTKTREQIKSDAEWGADAEQEILRQNPHMKSRLEIEMAAFDKEWEDAKKKASKCSFNDGAGAYVHRQAGEGRAPLWVIGVLRMGRRYLTPHFECTNCSLVGQDGLLEKQFRPLRFLLGLLGGREMVWELGFGVAEKRGSGPGAFSQWWENSLGQKEGEDALNSEGAETFRAVAKKMKGSNGDDFYKTRCTMWDRFTILRNIAHSLIPSSYPITKVDFREDPITTIQNISPPRDDEEADKFRPERAAALALAGRLLIGMQAGSTVDPMLTVGEVEAALFTMYVKSREDFRLVHHALHQQACKEIKSLVWSPTVESHLLVARLDKILQTLSDVASLLNMEHANSLTPALTMSGPFLTLMWQRWHTRNGLLGEADLALLVNEKGVPNNLLPRVQQKMKYVFEGYQRWRRFVFGAFKKQLPWGDRRYRFERFLCSDKDLEDVCRDPRLFLKCPDKNWSPTPDQSPGKWEKGGEHRFERHRLCRPPPVPHYQVEATLSKGSMYAGVGSLPIADPDICLRVQNSVTKRQVTCITGKTGCGKSTMVPLLLLEAFNRLPESLRPRDAEGNLMPPKIIVTQPRRIAAISLAKRVCDLHARFSGKQERLGDVVGYRIGHDHVGGKNTKILFVTDGYLLQWIAHNPSHLNGVTHVVLDEVHERSLDSDLVCLMVKMLKQRAGEEDEHISKHRTLTLDLKRAQGAHQDLLKEMEQLQYTPQTKKINKLEKNISDMEVTIRRLQMDVAMAEPDAKRAQQQGLRVDHLRLVVMSATLQSGLYGTYFKALDNNDPGTVIQVGGHRYPLTYLFLDDLVDSNEHGIRFPRATHDLIKQYKKEFDNAVVRLQPQDFIDKVVTVKKGKKDVAHARPHEDAIKPDLGHRMERIFVSVLKSVAGIGRCILVFLPGADDILTFQQALEQVTQQWNRSSSDVIPELEVFALHSTVADADQERAIAALPQKCKVILATNIAESSITIPDVHWIFDFCLHKQVDLDQKSQISKLRLKWISQASCAQRAGRAGRLFPGTVLRFVSKKFWETLPEFEESAIKRVPLEHVVLKVRQTFEGKTVSDALSRSLEPPEELSIKQAVSTLAKQGALLYAHEAAPVTAFGDFAAHIGLSLSESRCLWMGLLLGIPADAALIAAALGVADPFKSPSPLFITDPLNLFTDLHKNLRARLFFDGNMKSEPIMWRNLLVAFLMCPQEHHTGKQGFNFHGLNSASYQRLKLCISTAKHLAMSTYLWLENEINSCKVKVTVPPDTLRRLEMLKSFQYPKCTREDRNKALENVKYLFLSNPIEATDARGNEKSPDMWTVLPDYSMKLPEPQGAASDTGGAVKKQKEWLGELSKLDPVTLLHSLVALAFAPNFVTGNARIIGSQNGKQVYENWMADAQVDQIDSVHIDNVPLHLQDVNKILKTFFMRSYDLPESGNPYRRKFALRPPREHEARWSDPFVKGWASNLERERQCVVEFRPPMVGMAERRKRQTHGEGKPDDLKPTALLISIDSKPYYAAVRDNLLPGYVGRFTEKGSDLSAEIKTMAHLGGMKFAWPLEGEGERPQRRRGEEDLDEAVNDESFFARRREEDKRKKLSQGFSGCPQVKSIAKYLWRALYQEIAIKPSVRSAVFNWIDFRVLDEQSGIFEDQPRIGVAAGFLNYDTEINPHEWDDRTGRYGSDRPSATCHANGMTVFSADDCFAECLILLSATKYQRAEAKLSVTREKAIFAGFSVDEMPFDFPGAGGDLDLLRLISKARGLLSEGFGLGKKPSKGPQRERGLKVLEMPVGEMVETILAIAKKAPKRNHDRGWHHRPFQADVFQALYWPVTSNAALAVKQKEKDSPPPAKRYDNQDICKDMTHKIIETDQRKYPYVPSFEIVTDEQLNLFRKDRKTRPDAEWHVGSAVALKEAPTIRGLSTPFERAWEAKVIEKLWQEVMQSVELRTPEKKYLPPVRLLWFVSKNLINQNERGDRSPGSYGVKGKDKNASSSSSSSSDPPAEYVTGCLFDDVSQQAGGRRTIPPEDQELDYEMSYTLEDLIERIGYKSVQTYRNKKHRVAEYVAQHQAEMIIFCTEEFTQEKVSKKRTNSIFRVYTHIKTPKLPAGTLWCAGERQASDFERSWNDVLMYIERFLQAHSVGDMRVYTGWTQVRCEWSNTPVVQAEVDGVWHQEGAPKERKVVELSDEEEAADPWSIVDKAWKAAADSKDAKVEERNARRDANWQANELKERKGVPLHKEFEGEWGVHRLSLHLTKKYKILMETGVPRELFAQDPQNQAHGIQIRQTHHVVGYFCWPEEEVVCFRVCLVYPGKEIAVQAMALAQELDYMNSRAYVTVANNVAKDGKVEAAVYEPRWTKRVAERAASEEEAVCRAMNAMLMFMKDRQKKEKLGAGGRKEGDEFEGLTNYEPEDCGQLTGNVYTLLDARDEELDLLNKNFTKFMAGEDQVIKEALGCEFQIFGIMTPATPKLGELYFNHWSWSVDVESFGEKGPQRWVADRTIKELEEYSRRLSSALASREYAAVACVGQKGVKVDKKLPPEQQKKMREDAEIICVVVISFGIMHPIIRVEKKFKRAEKATKRVIKKIRKSEVTANVDREFRDEFRDKDGRHMKLRQIKDLRPDFIDLCCAFKVIKAALEEAHKECYFLNDERLLESRQQDAIMGRIKDSKEKEVDERLQVEESVFFTFLQAVELAKLLSIREKLEITTDSRTEDIREEGNYRFFGLTGPKNIEEAAEFEKEGGMAKHNFRNYWRLEEMALDIRDSELEESIRELFNLAQKYTLLICLGGEVVSFRVTKGDVWMIEAGRSRKAGKVVAPNETSHVVHIRVAGANPGGMLENAIDEAKRTIERRYGGKNSEVRKRQDDCSVSVSSLSYDDYRTKSEKQKERGMVIWYPWEMAKNHSSTHDTMDTPRGAGEVDGEGRKKKYKFDEQEDERSSGAETEIATETNTQVKKAMAAAAAAAAAPAYVPTPEARRARVPKPDGGDDSDWDDADRAPPFRGFPSPSPLALTKSPEQLKREAQLARRERDQRKSEGVRASFCNKSRTQVEQEERMRNEQEEMMRNEREKKFLEEQTDSSSSSSSSSNEDLTNPRKIAGAKLACWGTGARDSYRKERSEKQGNRTPLKGPKQHRTPLGAHRLPTGGMRGGDWRENWPSTPIDGHSGGSGGDGWVGGPNIGHVPGGLSLRETRERVAAATAEWGGTGVPFSSSGAAGSRDRVWDDGCGAGTGGGGGGGEFGQVGGRGFGVYQSAESSQRNGRQLSEEQRQLQRLRDQELFDQIPQYGTVSGGVNHGRDRREEQRGSWGRGGQQRDGGGQRSPPPPHPEEDPPR</sequence>
<keyword evidence="2" id="KW-0067">ATP-binding</keyword>
<dbReference type="InterPro" id="IPR001650">
    <property type="entry name" value="Helicase_C-like"/>
</dbReference>
<dbReference type="GO" id="GO:0005524">
    <property type="term" value="F:ATP binding"/>
    <property type="evidence" value="ECO:0007669"/>
    <property type="project" value="UniProtKB-KW"/>
</dbReference>
<dbReference type="GO" id="GO:0003723">
    <property type="term" value="F:RNA binding"/>
    <property type="evidence" value="ECO:0007669"/>
    <property type="project" value="TreeGrafter"/>
</dbReference>
<dbReference type="SUPFAM" id="SSF52540">
    <property type="entry name" value="P-loop containing nucleoside triphosphate hydrolases"/>
    <property type="match status" value="1"/>
</dbReference>
<dbReference type="CDD" id="cd17917">
    <property type="entry name" value="DEXHc_RHA-like"/>
    <property type="match status" value="1"/>
</dbReference>
<dbReference type="Pfam" id="PF00270">
    <property type="entry name" value="DEAD"/>
    <property type="match status" value="1"/>
</dbReference>
<name>A0A0G4FQI3_9ALVE</name>
<dbReference type="Gene3D" id="3.40.50.300">
    <property type="entry name" value="P-loop containing nucleotide triphosphate hydrolases"/>
    <property type="match status" value="2"/>
</dbReference>
<evidence type="ECO:0000259" key="5">
    <source>
        <dbReference type="PROSITE" id="PS51192"/>
    </source>
</evidence>
<reference evidence="7" key="1">
    <citation type="submission" date="2014-11" db="EMBL/GenBank/DDBJ databases">
        <authorList>
            <person name="Otto D Thomas"/>
            <person name="Naeem Raeece"/>
        </authorList>
    </citation>
    <scope>NUCLEOTIDE SEQUENCE</scope>
</reference>
<dbReference type="InterPro" id="IPR027417">
    <property type="entry name" value="P-loop_NTPase"/>
</dbReference>
<dbReference type="PROSITE" id="PS51194">
    <property type="entry name" value="HELICASE_CTER"/>
    <property type="match status" value="1"/>
</dbReference>
<dbReference type="SMART" id="SM00487">
    <property type="entry name" value="DEXDc"/>
    <property type="match status" value="1"/>
</dbReference>
<keyword evidence="3" id="KW-0175">Coiled coil</keyword>
<dbReference type="GO" id="GO:0004386">
    <property type="term" value="F:helicase activity"/>
    <property type="evidence" value="ECO:0007669"/>
    <property type="project" value="TreeGrafter"/>
</dbReference>
<evidence type="ECO:0000256" key="1">
    <source>
        <dbReference type="ARBA" id="ARBA00022741"/>
    </source>
</evidence>
<feature type="compositionally biased region" description="Basic and acidic residues" evidence="4">
    <location>
        <begin position="3534"/>
        <end position="3560"/>
    </location>
</feature>
<feature type="compositionally biased region" description="Basic and acidic residues" evidence="4">
    <location>
        <begin position="364"/>
        <end position="373"/>
    </location>
</feature>
<evidence type="ECO:0000256" key="2">
    <source>
        <dbReference type="ARBA" id="ARBA00022840"/>
    </source>
</evidence>
<dbReference type="SMART" id="SM00490">
    <property type="entry name" value="HELICc"/>
    <property type="match status" value="1"/>
</dbReference>
<dbReference type="Pfam" id="PF00271">
    <property type="entry name" value="Helicase_C"/>
    <property type="match status" value="1"/>
</dbReference>